<keyword evidence="2" id="KW-0472">Membrane</keyword>
<keyword evidence="2" id="KW-1133">Transmembrane helix</keyword>
<feature type="region of interest" description="Disordered" evidence="1">
    <location>
        <begin position="109"/>
        <end position="141"/>
    </location>
</feature>
<feature type="compositionally biased region" description="Basic and acidic residues" evidence="1">
    <location>
        <begin position="122"/>
        <end position="141"/>
    </location>
</feature>
<feature type="transmembrane region" description="Helical" evidence="2">
    <location>
        <begin position="12"/>
        <end position="33"/>
    </location>
</feature>
<evidence type="ECO:0000313" key="3">
    <source>
        <dbReference type="EMBL" id="TLF44769.1"/>
    </source>
</evidence>
<name>A0A5R8M7M0_9GAMM</name>
<evidence type="ECO:0000313" key="4">
    <source>
        <dbReference type="Proteomes" id="UP000306973"/>
    </source>
</evidence>
<dbReference type="OrthoDB" id="9180348at2"/>
<accession>A0A5R8M7M0</accession>
<dbReference type="AlphaFoldDB" id="A0A5R8M7M0"/>
<keyword evidence="2" id="KW-0812">Transmembrane</keyword>
<evidence type="ECO:0000256" key="2">
    <source>
        <dbReference type="SAM" id="Phobius"/>
    </source>
</evidence>
<keyword evidence="4" id="KW-1185">Reference proteome</keyword>
<reference evidence="3 4" key="1">
    <citation type="journal article" date="2007" name="Int. J. Syst. Evol. Microbiol.">
        <title>Halomonas saccharevitans sp. nov., Halomonas arcis sp. nov. and Halomonas subterranea sp. nov., halophilic bacteria isolated from hypersaline environments of China.</title>
        <authorList>
            <person name="Xu X.W."/>
            <person name="Wu Y.H."/>
            <person name="Zhou Z."/>
            <person name="Wang C.S."/>
            <person name="Zhou Y.G."/>
            <person name="Zhang H.B."/>
            <person name="Wang Y."/>
            <person name="Wu M."/>
        </authorList>
    </citation>
    <scope>NUCLEOTIDE SEQUENCE [LARGE SCALE GENOMIC DNA]</scope>
    <source>
        <strain evidence="3 4">TBZ3</strain>
    </source>
</reference>
<gene>
    <name evidence="3" type="ORF">FEI13_18715</name>
</gene>
<sequence>MEFLKGAKDLARNPLGIVALFISLIYGFASLLLDSSVEKLSAAERWPLILFIVFFPIMVLVAFYKLVTKHHGKLYAPADYKDDKSFLRTLSPEEQEVRLEKEVKESFAQLKGGQSGNAVEIPKQKESGRNDQIERQKRKEEHRRFREELEKIEANVIESIAEEYNSKAEKNVGIGETDANFDAFLTSTADRFTFVEVKVLRSAGPAMMMLDRILYNAVVADKFFNSRFKLVLAVVYYFEDAELERVERFWRKKVSSCPANIELRFIPRSKLEDA</sequence>
<dbReference type="Proteomes" id="UP000306973">
    <property type="component" value="Unassembled WGS sequence"/>
</dbReference>
<feature type="transmembrane region" description="Helical" evidence="2">
    <location>
        <begin position="45"/>
        <end position="64"/>
    </location>
</feature>
<comment type="caution">
    <text evidence="3">The sequence shown here is derived from an EMBL/GenBank/DDBJ whole genome shotgun (WGS) entry which is preliminary data.</text>
</comment>
<dbReference type="EMBL" id="VBUI01000061">
    <property type="protein sequence ID" value="TLF44769.1"/>
    <property type="molecule type" value="Genomic_DNA"/>
</dbReference>
<protein>
    <submittedName>
        <fullName evidence="3">Uncharacterized protein</fullName>
    </submittedName>
</protein>
<organism evidence="3 4">
    <name type="scientific">Halomonas urmiana</name>
    <dbReference type="NCBI Taxonomy" id="490901"/>
    <lineage>
        <taxon>Bacteria</taxon>
        <taxon>Pseudomonadati</taxon>
        <taxon>Pseudomonadota</taxon>
        <taxon>Gammaproteobacteria</taxon>
        <taxon>Oceanospirillales</taxon>
        <taxon>Halomonadaceae</taxon>
        <taxon>Halomonas</taxon>
    </lineage>
</organism>
<proteinExistence type="predicted"/>
<evidence type="ECO:0000256" key="1">
    <source>
        <dbReference type="SAM" id="MobiDB-lite"/>
    </source>
</evidence>